<feature type="transmembrane region" description="Helical" evidence="1">
    <location>
        <begin position="7"/>
        <end position="29"/>
    </location>
</feature>
<feature type="transmembrane region" description="Helical" evidence="1">
    <location>
        <begin position="67"/>
        <end position="89"/>
    </location>
</feature>
<dbReference type="Proteomes" id="UP000830454">
    <property type="component" value="Chromosome"/>
</dbReference>
<evidence type="ECO:0000313" key="2">
    <source>
        <dbReference type="EMBL" id="UOX34305.1"/>
    </source>
</evidence>
<name>A0ABY4HN73_9FLAO</name>
<keyword evidence="1" id="KW-0812">Transmembrane</keyword>
<protein>
    <submittedName>
        <fullName evidence="2">DUF2938 domain-containing protein</fullName>
    </submittedName>
</protein>
<dbReference type="EMBL" id="CP090145">
    <property type="protein sequence ID" value="UOX34305.1"/>
    <property type="molecule type" value="Genomic_DNA"/>
</dbReference>
<keyword evidence="1" id="KW-1133">Transmembrane helix</keyword>
<feature type="transmembrane region" description="Helical" evidence="1">
    <location>
        <begin position="145"/>
        <end position="164"/>
    </location>
</feature>
<organism evidence="2 3">
    <name type="scientific">Flavobacterium sediminilitoris</name>
    <dbReference type="NCBI Taxonomy" id="2024526"/>
    <lineage>
        <taxon>Bacteria</taxon>
        <taxon>Pseudomonadati</taxon>
        <taxon>Bacteroidota</taxon>
        <taxon>Flavobacteriia</taxon>
        <taxon>Flavobacteriales</taxon>
        <taxon>Flavobacteriaceae</taxon>
        <taxon>Flavobacterium</taxon>
    </lineage>
</organism>
<sequence>METFVKTILIGIGATFTMDIWAFLLKIIFNIKSLNYQFVGRWIGHFPKGKFFHESIANAQPIANELIIGWLAHYLIGITFAVLLVSIYGNTWLENPTFFPALLIGIVTIVAPFFIMQPCLGIGIAASNLPDPNMARFKSLLTHSIYGIGLYLSAIFLNYILSVFRAV</sequence>
<keyword evidence="3" id="KW-1185">Reference proteome</keyword>
<evidence type="ECO:0000313" key="3">
    <source>
        <dbReference type="Proteomes" id="UP000830454"/>
    </source>
</evidence>
<gene>
    <name evidence="2" type="ORF">LXD69_02025</name>
</gene>
<reference evidence="2" key="1">
    <citation type="submission" date="2021-12" db="EMBL/GenBank/DDBJ databases">
        <authorList>
            <person name="Cha I.-T."/>
            <person name="Lee K.-E."/>
            <person name="Park S.-J."/>
        </authorList>
    </citation>
    <scope>NUCLEOTIDE SEQUENCE</scope>
    <source>
        <strain evidence="2">YSM-43</strain>
    </source>
</reference>
<dbReference type="InterPro" id="IPR021329">
    <property type="entry name" value="DUF2938"/>
</dbReference>
<feature type="transmembrane region" description="Helical" evidence="1">
    <location>
        <begin position="101"/>
        <end position="125"/>
    </location>
</feature>
<proteinExistence type="predicted"/>
<dbReference type="Pfam" id="PF11158">
    <property type="entry name" value="DUF2938"/>
    <property type="match status" value="1"/>
</dbReference>
<accession>A0ABY4HN73</accession>
<keyword evidence="1" id="KW-0472">Membrane</keyword>
<evidence type="ECO:0000256" key="1">
    <source>
        <dbReference type="SAM" id="Phobius"/>
    </source>
</evidence>
<reference evidence="2" key="2">
    <citation type="submission" date="2022-04" db="EMBL/GenBank/DDBJ databases">
        <title>Complete Genome Sequence of Flavobacterium sediminilitoris YSM-43, Isolated from a Tidal Sediment.</title>
        <authorList>
            <person name="Lee P.A."/>
        </authorList>
    </citation>
    <scope>NUCLEOTIDE SEQUENCE</scope>
    <source>
        <strain evidence="2">YSM-43</strain>
    </source>
</reference>
<dbReference type="RefSeq" id="WP_246917082.1">
    <property type="nucleotide sequence ID" value="NZ_CP090145.1"/>
</dbReference>